<name>A0A8D9E9G7_9HEMI</name>
<dbReference type="AlphaFoldDB" id="A0A8D9E9G7"/>
<dbReference type="EMBL" id="HBUF01449567">
    <property type="protein sequence ID" value="CAG6743550.1"/>
    <property type="molecule type" value="Transcribed_RNA"/>
</dbReference>
<sequence length="100" mass="11205">MLIFNNCKLLLQNLTSTKICLKKSNSSSCFHLTGSAHTGQVCLPRLQHVPNIAERRCRATAETNQGVPDLSRIAQIDVQIVQQIEKENNSDQEIEEGEEK</sequence>
<accession>A0A8D9E9G7</accession>
<protein>
    <submittedName>
        <fullName evidence="1">Uncharacterized protein</fullName>
    </submittedName>
</protein>
<organism evidence="1">
    <name type="scientific">Cacopsylla melanoneura</name>
    <dbReference type="NCBI Taxonomy" id="428564"/>
    <lineage>
        <taxon>Eukaryota</taxon>
        <taxon>Metazoa</taxon>
        <taxon>Ecdysozoa</taxon>
        <taxon>Arthropoda</taxon>
        <taxon>Hexapoda</taxon>
        <taxon>Insecta</taxon>
        <taxon>Pterygota</taxon>
        <taxon>Neoptera</taxon>
        <taxon>Paraneoptera</taxon>
        <taxon>Hemiptera</taxon>
        <taxon>Sternorrhyncha</taxon>
        <taxon>Psylloidea</taxon>
        <taxon>Psyllidae</taxon>
        <taxon>Psyllinae</taxon>
        <taxon>Cacopsylla</taxon>
    </lineage>
</organism>
<proteinExistence type="predicted"/>
<reference evidence="1" key="1">
    <citation type="submission" date="2021-05" db="EMBL/GenBank/DDBJ databases">
        <authorList>
            <person name="Alioto T."/>
            <person name="Alioto T."/>
            <person name="Gomez Garrido J."/>
        </authorList>
    </citation>
    <scope>NUCLEOTIDE SEQUENCE</scope>
</reference>
<evidence type="ECO:0000313" key="1">
    <source>
        <dbReference type="EMBL" id="CAG6743550.1"/>
    </source>
</evidence>